<dbReference type="InterPro" id="IPR020845">
    <property type="entry name" value="AMP-binding_CS"/>
</dbReference>
<dbReference type="SUPFAM" id="SSF56801">
    <property type="entry name" value="Acetyl-CoA synthetase-like"/>
    <property type="match status" value="1"/>
</dbReference>
<dbReference type="AlphaFoldDB" id="A0A1I7X6K4"/>
<dbReference type="PROSITE" id="PS00455">
    <property type="entry name" value="AMP_BINDING"/>
    <property type="match status" value="1"/>
</dbReference>
<evidence type="ECO:0000256" key="1">
    <source>
        <dbReference type="ARBA" id="ARBA00022598"/>
    </source>
</evidence>
<evidence type="ECO:0000313" key="6">
    <source>
        <dbReference type="WBParaSite" id="Hba_13248"/>
    </source>
</evidence>
<dbReference type="PANTHER" id="PTHR43272:SF43">
    <property type="entry name" value="LONG-CHAIN-FATTY-ACID--COA LIGASE"/>
    <property type="match status" value="1"/>
</dbReference>
<evidence type="ECO:0000313" key="5">
    <source>
        <dbReference type="Proteomes" id="UP000095283"/>
    </source>
</evidence>
<keyword evidence="1" id="KW-0436">Ligase</keyword>
<dbReference type="Gene3D" id="3.40.50.12780">
    <property type="entry name" value="N-terminal domain of ligase-like"/>
    <property type="match status" value="2"/>
</dbReference>
<dbReference type="GO" id="GO:0016020">
    <property type="term" value="C:membrane"/>
    <property type="evidence" value="ECO:0007669"/>
    <property type="project" value="TreeGrafter"/>
</dbReference>
<evidence type="ECO:0000259" key="4">
    <source>
        <dbReference type="Pfam" id="PF00501"/>
    </source>
</evidence>
<dbReference type="GO" id="GO:0004467">
    <property type="term" value="F:long-chain fatty acid-CoA ligase activity"/>
    <property type="evidence" value="ECO:0007669"/>
    <property type="project" value="UniProtKB-EC"/>
</dbReference>
<dbReference type="GO" id="GO:0005783">
    <property type="term" value="C:endoplasmic reticulum"/>
    <property type="evidence" value="ECO:0007669"/>
    <property type="project" value="TreeGrafter"/>
</dbReference>
<dbReference type="InterPro" id="IPR000873">
    <property type="entry name" value="AMP-dep_synth/lig_dom"/>
</dbReference>
<feature type="domain" description="AMP-dependent synthetase/ligase" evidence="4">
    <location>
        <begin position="148"/>
        <end position="271"/>
    </location>
</feature>
<reference evidence="6" key="1">
    <citation type="submission" date="2016-11" db="UniProtKB">
        <authorList>
            <consortium name="WormBaseParasite"/>
        </authorList>
    </citation>
    <scope>IDENTIFICATION</scope>
</reference>
<evidence type="ECO:0000256" key="3">
    <source>
        <dbReference type="ARBA" id="ARBA00026121"/>
    </source>
</evidence>
<keyword evidence="5" id="KW-1185">Reference proteome</keyword>
<keyword evidence="2" id="KW-0276">Fatty acid metabolism</keyword>
<dbReference type="InterPro" id="IPR042099">
    <property type="entry name" value="ANL_N_sf"/>
</dbReference>
<name>A0A1I7X6K4_HETBA</name>
<keyword evidence="2" id="KW-0443">Lipid metabolism</keyword>
<evidence type="ECO:0000256" key="2">
    <source>
        <dbReference type="ARBA" id="ARBA00022832"/>
    </source>
</evidence>
<dbReference type="Pfam" id="PF00501">
    <property type="entry name" value="AMP-binding"/>
    <property type="match status" value="1"/>
</dbReference>
<dbReference type="EC" id="6.2.1.3" evidence="3"/>
<dbReference type="WBParaSite" id="Hba_13248">
    <property type="protein sequence ID" value="Hba_13248"/>
    <property type="gene ID" value="Hba_13248"/>
</dbReference>
<protein>
    <recommendedName>
        <fullName evidence="3">long-chain-fatty-acid--CoA ligase</fullName>
        <ecNumber evidence="3">6.2.1.3</ecNumber>
    </recommendedName>
</protein>
<dbReference type="Proteomes" id="UP000095283">
    <property type="component" value="Unplaced"/>
</dbReference>
<sequence length="470" mass="53469">MWALFPGLVAIFGSAYLLFLRKRERKSIELPPNVSRDKQSLPVKGFLEPRHLPQGSTPTFPSGAESLLAPRCLWTPTGRSENLGKTNLCPIFYLCVSYLSTAKTKPTFFGLQKPFESHSLLVAGHDLNYLPEREVISFNDVLLKGIGKVKQMHLPTADDTYIICYTSGTTGTPKGVIITHANIVSNLSAWLYLLHKFMPDVLNHNQVHISYLPLSHMMEQMSHWTILFFGARIGYFRGSIQGLTDDIQELKPTVFPVVPRLLNRLYDAIQVNILNDRIFDKDLEKTATLFDKDGFLHTGDVGEMLPNGAIRIIDRKKHIFKLAQVNFAANSDICIKMFLIIEHDVEKINFRWLIAVVVPWSNILEEWNNEHGTAGRCIQDLCMDEKVHDFVLSELHKIGKENKLNSIEQVKRVVLTTEVFSVENGLLTPTLKAKRPQLRLKYKDIMSKEKAINFQMNALIVITQNKPLYS</sequence>
<dbReference type="PANTHER" id="PTHR43272">
    <property type="entry name" value="LONG-CHAIN-FATTY-ACID--COA LIGASE"/>
    <property type="match status" value="1"/>
</dbReference>
<proteinExistence type="predicted"/>
<organism evidence="5 6">
    <name type="scientific">Heterorhabditis bacteriophora</name>
    <name type="common">Entomopathogenic nematode worm</name>
    <dbReference type="NCBI Taxonomy" id="37862"/>
    <lineage>
        <taxon>Eukaryota</taxon>
        <taxon>Metazoa</taxon>
        <taxon>Ecdysozoa</taxon>
        <taxon>Nematoda</taxon>
        <taxon>Chromadorea</taxon>
        <taxon>Rhabditida</taxon>
        <taxon>Rhabditina</taxon>
        <taxon>Rhabditomorpha</taxon>
        <taxon>Strongyloidea</taxon>
        <taxon>Heterorhabditidae</taxon>
        <taxon>Heterorhabditis</taxon>
    </lineage>
</organism>
<accession>A0A1I7X6K4</accession>